<organism evidence="1">
    <name type="scientific">marine sediment metagenome</name>
    <dbReference type="NCBI Taxonomy" id="412755"/>
    <lineage>
        <taxon>unclassified sequences</taxon>
        <taxon>metagenomes</taxon>
        <taxon>ecological metagenomes</taxon>
    </lineage>
</organism>
<reference evidence="1" key="1">
    <citation type="journal article" date="2015" name="Nature">
        <title>Complex archaea that bridge the gap between prokaryotes and eukaryotes.</title>
        <authorList>
            <person name="Spang A."/>
            <person name="Saw J.H."/>
            <person name="Jorgensen S.L."/>
            <person name="Zaremba-Niedzwiedzka K."/>
            <person name="Martijn J."/>
            <person name="Lind A.E."/>
            <person name="van Eijk R."/>
            <person name="Schleper C."/>
            <person name="Guy L."/>
            <person name="Ettema T.J."/>
        </authorList>
    </citation>
    <scope>NUCLEOTIDE SEQUENCE</scope>
</reference>
<protein>
    <submittedName>
        <fullName evidence="1">Uncharacterized protein</fullName>
    </submittedName>
</protein>
<gene>
    <name evidence="1" type="ORF">LCGC14_1290740</name>
</gene>
<comment type="caution">
    <text evidence="1">The sequence shown here is derived from an EMBL/GenBank/DDBJ whole genome shotgun (WGS) entry which is preliminary data.</text>
</comment>
<dbReference type="EMBL" id="LAZR01007438">
    <property type="protein sequence ID" value="KKM85269.1"/>
    <property type="molecule type" value="Genomic_DNA"/>
</dbReference>
<dbReference type="AlphaFoldDB" id="A0A0F9KSN6"/>
<sequence>MNEIKFTIPVKPLPYKNLTRDERYLMGMSRNQAGPAMAADWEKVQAYNLYKQKIETISLQHEYPRSPSKGLHMHVDIYFGDKKHGNPVNYWQCVAVSCFKSSKHVAGSFDYYYDDTPRVEIIIRYNQEVKQRTTTTKQPETIEDWKAKAF</sequence>
<evidence type="ECO:0000313" key="1">
    <source>
        <dbReference type="EMBL" id="KKM85269.1"/>
    </source>
</evidence>
<proteinExistence type="predicted"/>
<accession>A0A0F9KSN6</accession>
<name>A0A0F9KSN6_9ZZZZ</name>